<name>A0A0N4VID5_ENTVE</name>
<proteinExistence type="predicted"/>
<reference evidence="1 2" key="2">
    <citation type="submission" date="2018-10" db="EMBL/GenBank/DDBJ databases">
        <authorList>
            <consortium name="Pathogen Informatics"/>
        </authorList>
    </citation>
    <scope>NUCLEOTIDE SEQUENCE [LARGE SCALE GENOMIC DNA]</scope>
</reference>
<dbReference type="STRING" id="51028.A0A0N4VID5"/>
<dbReference type="InterPro" id="IPR038577">
    <property type="entry name" value="GT10-like_C_sf"/>
</dbReference>
<evidence type="ECO:0000313" key="2">
    <source>
        <dbReference type="Proteomes" id="UP000274131"/>
    </source>
</evidence>
<accession>A0A0N4VID5</accession>
<dbReference type="OrthoDB" id="427096at2759"/>
<evidence type="ECO:0000313" key="1">
    <source>
        <dbReference type="EMBL" id="VDD95180.1"/>
    </source>
</evidence>
<sequence length="74" mass="8412">MSLNFRRDSPVSSPYGYTVKLAPQSQPAADELVDLKLIDNKTRPIAWFVSHCTTFSIREKYVKQLQVRIGQTVA</sequence>
<keyword evidence="2" id="KW-1185">Reference proteome</keyword>
<dbReference type="SUPFAM" id="SSF53756">
    <property type="entry name" value="UDP-Glycosyltransferase/glycogen phosphorylase"/>
    <property type="match status" value="1"/>
</dbReference>
<dbReference type="WBParaSite" id="EVEC_0001058801-mRNA-1">
    <property type="protein sequence ID" value="EVEC_0001058801-mRNA-1"/>
    <property type="gene ID" value="EVEC_0001058801"/>
</dbReference>
<reference evidence="3" key="1">
    <citation type="submission" date="2017-02" db="UniProtKB">
        <authorList>
            <consortium name="WormBaseParasite"/>
        </authorList>
    </citation>
    <scope>IDENTIFICATION</scope>
</reference>
<dbReference type="Gene3D" id="3.40.50.11660">
    <property type="entry name" value="Glycosyl transferase family 10, C-terminal domain"/>
    <property type="match status" value="1"/>
</dbReference>
<protein>
    <submittedName>
        <fullName evidence="3">MSP domain-containing protein</fullName>
    </submittedName>
</protein>
<dbReference type="Proteomes" id="UP000274131">
    <property type="component" value="Unassembled WGS sequence"/>
</dbReference>
<organism evidence="3">
    <name type="scientific">Enterobius vermicularis</name>
    <name type="common">Human pinworm</name>
    <dbReference type="NCBI Taxonomy" id="51028"/>
    <lineage>
        <taxon>Eukaryota</taxon>
        <taxon>Metazoa</taxon>
        <taxon>Ecdysozoa</taxon>
        <taxon>Nematoda</taxon>
        <taxon>Chromadorea</taxon>
        <taxon>Rhabditida</taxon>
        <taxon>Spirurina</taxon>
        <taxon>Oxyuridomorpha</taxon>
        <taxon>Oxyuroidea</taxon>
        <taxon>Oxyuridae</taxon>
        <taxon>Enterobius</taxon>
    </lineage>
</organism>
<dbReference type="AlphaFoldDB" id="A0A0N4VID5"/>
<evidence type="ECO:0000313" key="3">
    <source>
        <dbReference type="WBParaSite" id="EVEC_0001058801-mRNA-1"/>
    </source>
</evidence>
<gene>
    <name evidence="1" type="ORF">EVEC_LOCUS9931</name>
</gene>
<dbReference type="EMBL" id="UXUI01010391">
    <property type="protein sequence ID" value="VDD95180.1"/>
    <property type="molecule type" value="Genomic_DNA"/>
</dbReference>